<evidence type="ECO:0000313" key="4">
    <source>
        <dbReference type="EMBL" id="GIJ63564.1"/>
    </source>
</evidence>
<dbReference type="InterPro" id="IPR041522">
    <property type="entry name" value="CdaR_GGDEF"/>
</dbReference>
<evidence type="ECO:0000256" key="1">
    <source>
        <dbReference type="ARBA" id="ARBA00006754"/>
    </source>
</evidence>
<keyword evidence="5" id="KW-1185">Reference proteome</keyword>
<gene>
    <name evidence="4" type="ORF">Vau01_110800</name>
</gene>
<comment type="similarity">
    <text evidence="1">Belongs to the CdaR family.</text>
</comment>
<dbReference type="InterPro" id="IPR025736">
    <property type="entry name" value="PucR_C-HTH_dom"/>
</dbReference>
<dbReference type="PANTHER" id="PTHR33744">
    <property type="entry name" value="CARBOHYDRATE DIACID REGULATOR"/>
    <property type="match status" value="1"/>
</dbReference>
<reference evidence="4" key="1">
    <citation type="submission" date="2021-01" db="EMBL/GenBank/DDBJ databases">
        <title>Whole genome shotgun sequence of Virgisporangium aurantiacum NBRC 16421.</title>
        <authorList>
            <person name="Komaki H."/>
            <person name="Tamura T."/>
        </authorList>
    </citation>
    <scope>NUCLEOTIDE SEQUENCE</scope>
    <source>
        <strain evidence="4">NBRC 16421</strain>
    </source>
</reference>
<dbReference type="InterPro" id="IPR042070">
    <property type="entry name" value="PucR_C-HTH_sf"/>
</dbReference>
<evidence type="ECO:0000259" key="3">
    <source>
        <dbReference type="Pfam" id="PF17853"/>
    </source>
</evidence>
<protein>
    <recommendedName>
        <fullName evidence="6">PucR family transcriptional regulator</fullName>
    </recommendedName>
</protein>
<feature type="domain" description="CdaR GGDEF-like" evidence="3">
    <location>
        <begin position="135"/>
        <end position="250"/>
    </location>
</feature>
<evidence type="ECO:0000259" key="2">
    <source>
        <dbReference type="Pfam" id="PF13556"/>
    </source>
</evidence>
<accession>A0A8J4E6T7</accession>
<dbReference type="RefSeq" id="WP_204010347.1">
    <property type="nucleotide sequence ID" value="NZ_BOPG01000098.1"/>
</dbReference>
<dbReference type="InterPro" id="IPR051448">
    <property type="entry name" value="CdaR-like_regulators"/>
</dbReference>
<organism evidence="4 5">
    <name type="scientific">Virgisporangium aurantiacum</name>
    <dbReference type="NCBI Taxonomy" id="175570"/>
    <lineage>
        <taxon>Bacteria</taxon>
        <taxon>Bacillati</taxon>
        <taxon>Actinomycetota</taxon>
        <taxon>Actinomycetes</taxon>
        <taxon>Micromonosporales</taxon>
        <taxon>Micromonosporaceae</taxon>
        <taxon>Virgisporangium</taxon>
    </lineage>
</organism>
<proteinExistence type="inferred from homology"/>
<name>A0A8J4E6T7_9ACTN</name>
<sequence>MVRDWYPARRTHPQRADIGFLDGYVDIVLAVARTGRRLTRKERDDRRLLGRRAAEGNVPLSTLVDGYLGATRRAWSNLCDTAPTGGHDVTAAILRAANDAIVALAHGYDDAHRSAIRAEEALRREFIDDLLHGTDPGRLAERAGRYGLQLAGHHIVAVVRDGPAFTDTDTRTGALAESVRRRLDPTGVLVTTKEGLLVCVVEGSDSAALHEHVSAALGRERPGTIGVGRPHPGPGGIAHSYDDARTALDLTGHLGISAQRLLGADLLVYQVLGRDRAAIVELVQTVLVPLQHARGGAEPLLDTLTAYFHAGNATAAARALHLSVRALTYRLARIHRLTGYDPATPEHRYTLETAVLGARLLGWPATQLRTPNQG</sequence>
<dbReference type="PANTHER" id="PTHR33744:SF1">
    <property type="entry name" value="DNA-BINDING TRANSCRIPTIONAL ACTIVATOR ADER"/>
    <property type="match status" value="1"/>
</dbReference>
<dbReference type="EMBL" id="BOPG01000098">
    <property type="protein sequence ID" value="GIJ63564.1"/>
    <property type="molecule type" value="Genomic_DNA"/>
</dbReference>
<dbReference type="Proteomes" id="UP000612585">
    <property type="component" value="Unassembled WGS sequence"/>
</dbReference>
<evidence type="ECO:0008006" key="6">
    <source>
        <dbReference type="Google" id="ProtNLM"/>
    </source>
</evidence>
<evidence type="ECO:0000313" key="5">
    <source>
        <dbReference type="Proteomes" id="UP000612585"/>
    </source>
</evidence>
<comment type="caution">
    <text evidence="4">The sequence shown here is derived from an EMBL/GenBank/DDBJ whole genome shotgun (WGS) entry which is preliminary data.</text>
</comment>
<dbReference type="Pfam" id="PF13556">
    <property type="entry name" value="HTH_30"/>
    <property type="match status" value="1"/>
</dbReference>
<feature type="domain" description="PucR C-terminal helix-turn-helix" evidence="2">
    <location>
        <begin position="300"/>
        <end position="355"/>
    </location>
</feature>
<dbReference type="AlphaFoldDB" id="A0A8J4E6T7"/>
<dbReference type="Gene3D" id="1.10.10.2840">
    <property type="entry name" value="PucR C-terminal helix-turn-helix domain"/>
    <property type="match status" value="1"/>
</dbReference>
<dbReference type="Pfam" id="PF17853">
    <property type="entry name" value="GGDEF_2"/>
    <property type="match status" value="1"/>
</dbReference>